<evidence type="ECO:0000313" key="1">
    <source>
        <dbReference type="EMBL" id="KAJ9079513.1"/>
    </source>
</evidence>
<dbReference type="EMBL" id="QTSX02001713">
    <property type="protein sequence ID" value="KAJ9079513.1"/>
    <property type="molecule type" value="Genomic_DNA"/>
</dbReference>
<dbReference type="Proteomes" id="UP001165960">
    <property type="component" value="Unassembled WGS sequence"/>
</dbReference>
<sequence>MMGNYNRDSLLCNEGADVDLLKNLLTREEFLSRYVAEPAVCDGKLSSKSLEDEHALKGYNICVEDIRLQEFRRLETPPNPGDARNIKQVYLDNSANSLYPEGLVEAIMLDLKTNIYSNPHSHSPSANKTQQKVEEVRNQVLDFFEADHEEYTVIFTQNATKALQIVAENFPWSQDSTTGSSKFFCTHNAHTSLLGIRSTAINHGATFVPIQLSDDTDPILDALSYAETISSEVSRRLQPDSENSPFHLFAYPGQCNFTGQKYRQKLPLNKGPGSGNIMFLLDGASLASTSPISLRSTKNSKHETPPHFLAVSFYKIFGLPTGLGALIAKREALGVLSPQKSYFGGGSVSSISFSENWFEPHTSVTRRFEDGTLNFLDIIGLGIAINYHHRLYGSMSVICNHTKSLTHYIYSSMSNMRHFNGSPVFVFYPPRPKGGAEIEFWGPIISFNILRTDSSVVGPAIAHRVMAAAGFHIRSGTFCNPGGLALHLASHSKDSSVKSKLAVHRCGEEKDLDESGVPLGALRISLGAYSTWQDARAWLAFLIDGFVARSTISIDIQDKATPSLASMTIYPIKSCRGFRPSNPWPLVPGGLQYDRVWMLIASDSKGDNFVLNQKRIPKMALITPTIQDGKLIISAPGMTNHLDIPLTDAETGPEVKVRLMGRKSTAKCYSKLEIDEWFTSFLGISCRLARQAESESPELHLANEAPFLLINEASLQQLSFQIPALSYTDSNLRGLESAFRANFMISGSLAPYAEDEACLVQMGSQFFKVLGKCRRCQMVNICQNTANILPEPYLTLSKYRAERSKLYFGVHLTHAPELSEKPYIIDMKCHIKLIKDNHAPRETSK</sequence>
<evidence type="ECO:0000313" key="2">
    <source>
        <dbReference type="Proteomes" id="UP001165960"/>
    </source>
</evidence>
<comment type="caution">
    <text evidence="1">The sequence shown here is derived from an EMBL/GenBank/DDBJ whole genome shotgun (WGS) entry which is preliminary data.</text>
</comment>
<name>A0ACC2TXV7_9FUNG</name>
<proteinExistence type="predicted"/>
<accession>A0ACC2TXV7</accession>
<keyword evidence="2" id="KW-1185">Reference proteome</keyword>
<organism evidence="1 2">
    <name type="scientific">Entomophthora muscae</name>
    <dbReference type="NCBI Taxonomy" id="34485"/>
    <lineage>
        <taxon>Eukaryota</taxon>
        <taxon>Fungi</taxon>
        <taxon>Fungi incertae sedis</taxon>
        <taxon>Zoopagomycota</taxon>
        <taxon>Entomophthoromycotina</taxon>
        <taxon>Entomophthoromycetes</taxon>
        <taxon>Entomophthorales</taxon>
        <taxon>Entomophthoraceae</taxon>
        <taxon>Entomophthora</taxon>
    </lineage>
</organism>
<gene>
    <name evidence="1" type="ORF">DSO57_1034702</name>
</gene>
<protein>
    <submittedName>
        <fullName evidence="1">Uncharacterized protein</fullName>
    </submittedName>
</protein>
<reference evidence="1" key="1">
    <citation type="submission" date="2022-04" db="EMBL/GenBank/DDBJ databases">
        <title>Genome of the entomopathogenic fungus Entomophthora muscae.</title>
        <authorList>
            <person name="Elya C."/>
            <person name="Lovett B.R."/>
            <person name="Lee E."/>
            <person name="Macias A.M."/>
            <person name="Hajek A.E."/>
            <person name="De Bivort B.L."/>
            <person name="Kasson M.T."/>
            <person name="De Fine Licht H.H."/>
            <person name="Stajich J.E."/>
        </authorList>
    </citation>
    <scope>NUCLEOTIDE SEQUENCE</scope>
    <source>
        <strain evidence="1">Berkeley</strain>
    </source>
</reference>